<evidence type="ECO:0000256" key="6">
    <source>
        <dbReference type="SAM" id="Phobius"/>
    </source>
</evidence>
<keyword evidence="3 6" id="KW-0812">Transmembrane</keyword>
<evidence type="ECO:0000256" key="3">
    <source>
        <dbReference type="ARBA" id="ARBA00022692"/>
    </source>
</evidence>
<comment type="caution">
    <text evidence="7">The sequence shown here is derived from an EMBL/GenBank/DDBJ whole genome shotgun (WGS) entry which is preliminary data.</text>
</comment>
<dbReference type="SUPFAM" id="SSF144083">
    <property type="entry name" value="Magnesium transport protein CorA, transmembrane region"/>
    <property type="match status" value="1"/>
</dbReference>
<dbReference type="InterPro" id="IPR045863">
    <property type="entry name" value="CorA_TM1_TM2"/>
</dbReference>
<feature type="transmembrane region" description="Helical" evidence="6">
    <location>
        <begin position="346"/>
        <end position="367"/>
    </location>
</feature>
<dbReference type="Proteomes" id="UP000655410">
    <property type="component" value="Unassembled WGS sequence"/>
</dbReference>
<comment type="subcellular location">
    <subcellularLocation>
        <location evidence="1">Membrane</location>
        <topology evidence="1">Multi-pass membrane protein</topology>
    </subcellularLocation>
</comment>
<evidence type="ECO:0000256" key="1">
    <source>
        <dbReference type="ARBA" id="ARBA00004141"/>
    </source>
</evidence>
<protein>
    <recommendedName>
        <fullName evidence="9">Magnesium transporter CorA family protein</fullName>
    </recommendedName>
</protein>
<organism evidence="7 8">
    <name type="scientific">Nocardioides phosphati</name>
    <dbReference type="NCBI Taxonomy" id="1867775"/>
    <lineage>
        <taxon>Bacteria</taxon>
        <taxon>Bacillati</taxon>
        <taxon>Actinomycetota</taxon>
        <taxon>Actinomycetes</taxon>
        <taxon>Propionibacteriales</taxon>
        <taxon>Nocardioidaceae</taxon>
        <taxon>Nocardioides</taxon>
    </lineage>
</organism>
<comment type="similarity">
    <text evidence="2">Belongs to the CorA metal ion transporter (MIT) (TC 1.A.35) family.</text>
</comment>
<evidence type="ECO:0000256" key="4">
    <source>
        <dbReference type="ARBA" id="ARBA00022989"/>
    </source>
</evidence>
<name>A0ABQ2N5Z7_9ACTN</name>
<sequence length="396" mass="43725">MTDGDPSGDEFTVTWWHSDGSVTCNGVDASSGRSLAWIDVSAASGTPERAEAMLPQVEGLCPGLTLEVLADLLAPDSIPGTHDYVSSTGFTLRKVSTFALETRSLQPAEDRDDFERPGLIVMQPVEMVAGPGWLLTCWHGRSVYSGIDLVGREPSTGAEASLRAVRERWSTDAGTARRNAADLGLLVVEELALTYVPTMRKLREWLEAWEISLFVGRRTERQPVAQLWGSIALLRRWLTPLNPPGLRQDINKAWLVPASDVALCHSIDNRIDRALEAGGKLSDTLRSSFHMLHGEIEQAARKTHERNQQTVEVLAAVFLIPTLIVGFFGANTWLPGQRATSSSMHAFEFMAATIVLLTLATVAWLLLSRRAERRSDREVEEELAEMRRILGFRNLG</sequence>
<dbReference type="InterPro" id="IPR002523">
    <property type="entry name" value="MgTranspt_CorA/ZnTranspt_ZntB"/>
</dbReference>
<gene>
    <name evidence="7" type="ORF">GCM10011584_00970</name>
</gene>
<dbReference type="Pfam" id="PF01544">
    <property type="entry name" value="CorA"/>
    <property type="match status" value="1"/>
</dbReference>
<proteinExistence type="inferred from homology"/>
<evidence type="ECO:0000313" key="7">
    <source>
        <dbReference type="EMBL" id="GGO84134.1"/>
    </source>
</evidence>
<evidence type="ECO:0000256" key="5">
    <source>
        <dbReference type="ARBA" id="ARBA00023136"/>
    </source>
</evidence>
<keyword evidence="4 6" id="KW-1133">Transmembrane helix</keyword>
<evidence type="ECO:0000256" key="2">
    <source>
        <dbReference type="ARBA" id="ARBA00009765"/>
    </source>
</evidence>
<dbReference type="InterPro" id="IPR045861">
    <property type="entry name" value="CorA_cytoplasmic_dom"/>
</dbReference>
<keyword evidence="8" id="KW-1185">Reference proteome</keyword>
<reference evidence="8" key="1">
    <citation type="journal article" date="2019" name="Int. J. Syst. Evol. Microbiol.">
        <title>The Global Catalogue of Microorganisms (GCM) 10K type strain sequencing project: providing services to taxonomists for standard genome sequencing and annotation.</title>
        <authorList>
            <consortium name="The Broad Institute Genomics Platform"/>
            <consortium name="The Broad Institute Genome Sequencing Center for Infectious Disease"/>
            <person name="Wu L."/>
            <person name="Ma J."/>
        </authorList>
    </citation>
    <scope>NUCLEOTIDE SEQUENCE [LARGE SCALE GENOMIC DNA]</scope>
    <source>
        <strain evidence="8">CGMCC 4.7371</strain>
    </source>
</reference>
<keyword evidence="5 6" id="KW-0472">Membrane</keyword>
<evidence type="ECO:0008006" key="9">
    <source>
        <dbReference type="Google" id="ProtNLM"/>
    </source>
</evidence>
<accession>A0ABQ2N5Z7</accession>
<feature type="transmembrane region" description="Helical" evidence="6">
    <location>
        <begin position="311"/>
        <end position="334"/>
    </location>
</feature>
<dbReference type="Gene3D" id="1.20.58.340">
    <property type="entry name" value="Magnesium transport protein CorA, transmembrane region"/>
    <property type="match status" value="1"/>
</dbReference>
<dbReference type="SUPFAM" id="SSF143865">
    <property type="entry name" value="CorA soluble domain-like"/>
    <property type="match status" value="1"/>
</dbReference>
<dbReference type="EMBL" id="BMNI01000001">
    <property type="protein sequence ID" value="GGO84134.1"/>
    <property type="molecule type" value="Genomic_DNA"/>
</dbReference>
<evidence type="ECO:0000313" key="8">
    <source>
        <dbReference type="Proteomes" id="UP000655410"/>
    </source>
</evidence>